<reference evidence="1" key="1">
    <citation type="submission" date="2021-02" db="EMBL/GenBank/DDBJ databases">
        <authorList>
            <person name="Palmer J.M."/>
        </authorList>
    </citation>
    <scope>NUCLEOTIDE SEQUENCE</scope>
    <source>
        <strain evidence="1">SCRP734</strain>
    </source>
</reference>
<dbReference type="Proteomes" id="UP000694044">
    <property type="component" value="Unassembled WGS sequence"/>
</dbReference>
<evidence type="ECO:0000313" key="2">
    <source>
        <dbReference type="Proteomes" id="UP000694044"/>
    </source>
</evidence>
<name>A0A8T1WDZ1_9STRA</name>
<gene>
    <name evidence="1" type="ORF">PHYPSEUDO_004970</name>
</gene>
<proteinExistence type="predicted"/>
<dbReference type="EMBL" id="JAGDFM010000021">
    <property type="protein sequence ID" value="KAG7391435.1"/>
    <property type="molecule type" value="Genomic_DNA"/>
</dbReference>
<evidence type="ECO:0000313" key="1">
    <source>
        <dbReference type="EMBL" id="KAG7391435.1"/>
    </source>
</evidence>
<organism evidence="1 2">
    <name type="scientific">Phytophthora pseudosyringae</name>
    <dbReference type="NCBI Taxonomy" id="221518"/>
    <lineage>
        <taxon>Eukaryota</taxon>
        <taxon>Sar</taxon>
        <taxon>Stramenopiles</taxon>
        <taxon>Oomycota</taxon>
        <taxon>Peronosporomycetes</taxon>
        <taxon>Peronosporales</taxon>
        <taxon>Peronosporaceae</taxon>
        <taxon>Phytophthora</taxon>
    </lineage>
</organism>
<protein>
    <recommendedName>
        <fullName evidence="3">Reverse transcriptase domain-containing protein</fullName>
    </recommendedName>
</protein>
<sequence>MINDYSYPRGASVNEVTNRDDFPSISYNPLRDIARRIRELRSQHPDEEVLVMLGDVSGAFRHVPVHENEVHMFVFMFDDYVVIDLSCGFGWRGSPALRELLLTISMRLQIYPIMRRTR</sequence>
<comment type="caution">
    <text evidence="1">The sequence shown here is derived from an EMBL/GenBank/DDBJ whole genome shotgun (WGS) entry which is preliminary data.</text>
</comment>
<evidence type="ECO:0008006" key="3">
    <source>
        <dbReference type="Google" id="ProtNLM"/>
    </source>
</evidence>
<keyword evidence="2" id="KW-1185">Reference proteome</keyword>
<dbReference type="AlphaFoldDB" id="A0A8T1WDZ1"/>
<accession>A0A8T1WDZ1</accession>
<dbReference type="OrthoDB" id="129591at2759"/>